<dbReference type="PANTHER" id="PTHR33067">
    <property type="entry name" value="RNA-DIRECTED DNA POLYMERASE-RELATED"/>
    <property type="match status" value="1"/>
</dbReference>
<evidence type="ECO:0000313" key="2">
    <source>
        <dbReference type="EMBL" id="GFA45543.1"/>
    </source>
</evidence>
<gene>
    <name evidence="2" type="ORF">Tci_617515</name>
</gene>
<dbReference type="AlphaFoldDB" id="A0A699JP73"/>
<evidence type="ECO:0008006" key="3">
    <source>
        <dbReference type="Google" id="ProtNLM"/>
    </source>
</evidence>
<feature type="region of interest" description="Disordered" evidence="1">
    <location>
        <begin position="182"/>
        <end position="213"/>
    </location>
</feature>
<reference evidence="2" key="1">
    <citation type="journal article" date="2019" name="Sci. Rep.">
        <title>Draft genome of Tanacetum cinerariifolium, the natural source of mosquito coil.</title>
        <authorList>
            <person name="Yamashiro T."/>
            <person name="Shiraishi A."/>
            <person name="Satake H."/>
            <person name="Nakayama K."/>
        </authorList>
    </citation>
    <scope>NUCLEOTIDE SEQUENCE</scope>
</reference>
<name>A0A699JP73_TANCI</name>
<evidence type="ECO:0000256" key="1">
    <source>
        <dbReference type="SAM" id="MobiDB-lite"/>
    </source>
</evidence>
<dbReference type="Gene3D" id="2.40.70.10">
    <property type="entry name" value="Acid Proteases"/>
    <property type="match status" value="1"/>
</dbReference>
<proteinExistence type="predicted"/>
<feature type="compositionally biased region" description="Basic and acidic residues" evidence="1">
    <location>
        <begin position="196"/>
        <end position="205"/>
    </location>
</feature>
<dbReference type="EMBL" id="BKCJ010427111">
    <property type="protein sequence ID" value="GFA45543.1"/>
    <property type="molecule type" value="Genomic_DNA"/>
</dbReference>
<organism evidence="2">
    <name type="scientific">Tanacetum cinerariifolium</name>
    <name type="common">Dalmatian daisy</name>
    <name type="synonym">Chrysanthemum cinerariifolium</name>
    <dbReference type="NCBI Taxonomy" id="118510"/>
    <lineage>
        <taxon>Eukaryota</taxon>
        <taxon>Viridiplantae</taxon>
        <taxon>Streptophyta</taxon>
        <taxon>Embryophyta</taxon>
        <taxon>Tracheophyta</taxon>
        <taxon>Spermatophyta</taxon>
        <taxon>Magnoliopsida</taxon>
        <taxon>eudicotyledons</taxon>
        <taxon>Gunneridae</taxon>
        <taxon>Pentapetalae</taxon>
        <taxon>asterids</taxon>
        <taxon>campanulids</taxon>
        <taxon>Asterales</taxon>
        <taxon>Asteraceae</taxon>
        <taxon>Asteroideae</taxon>
        <taxon>Anthemideae</taxon>
        <taxon>Anthemidinae</taxon>
        <taxon>Tanacetum</taxon>
    </lineage>
</organism>
<protein>
    <recommendedName>
        <fullName evidence="3">Reverse transcriptase domain-containing protein</fullName>
    </recommendedName>
</protein>
<feature type="region of interest" description="Disordered" evidence="1">
    <location>
        <begin position="1"/>
        <end position="26"/>
    </location>
</feature>
<dbReference type="PANTHER" id="PTHR33067:SF9">
    <property type="entry name" value="RNA-DIRECTED DNA POLYMERASE"/>
    <property type="match status" value="1"/>
</dbReference>
<feature type="compositionally biased region" description="Basic and acidic residues" evidence="1">
    <location>
        <begin position="17"/>
        <end position="26"/>
    </location>
</feature>
<accession>A0A699JP73</accession>
<comment type="caution">
    <text evidence="2">The sequence shown here is derived from an EMBL/GenBank/DDBJ whole genome shotgun (WGS) entry which is preliminary data.</text>
</comment>
<dbReference type="InterPro" id="IPR021109">
    <property type="entry name" value="Peptidase_aspartic_dom_sf"/>
</dbReference>
<sequence>MEEMFGLLKELTTSRNPKKERNSENNKVVDKNIVELSELNAIVPKEVVDMKKEVEDGANDEPIRNIEDEIMGDGIEELVEMPRSHTIRYYLKHEINEKLVEGLIGIVEDVLVEIAGYIYPVDFVILDIKEDKKKPFILRTPFLTTAKAEIRFDKETITLKSGKNNIIFFKILESLCRAKEGTESDIDPTAPTTTVMKEESRKESGFESSYQTH</sequence>